<feature type="region of interest" description="Disordered" evidence="1">
    <location>
        <begin position="71"/>
        <end position="100"/>
    </location>
</feature>
<feature type="region of interest" description="Disordered" evidence="1">
    <location>
        <begin position="142"/>
        <end position="175"/>
    </location>
</feature>
<feature type="compositionally biased region" description="Basic and acidic residues" evidence="1">
    <location>
        <begin position="160"/>
        <end position="175"/>
    </location>
</feature>
<feature type="compositionally biased region" description="Low complexity" evidence="1">
    <location>
        <begin position="1"/>
        <end position="19"/>
    </location>
</feature>
<sequence length="250" mass="25195">MGGMSDVMGGMSDVMGGMSDVDRSTLTDDLDRESKITFEGDDTDGDRYTDYEGEEDGTVLTNYDQFLNSPSVGEASLAEPSLAGGGGGGGGKGGKGWRGGDGNGNISAAVSLSGSSVVVVAAPAPAPFSTRKAPCSPSPITVEQVESQMAARLAAEESSGAERDPTIRPDFDRMVTDGGGRRALADAAAVAAVAAKGRGSRGNGDINAVADPDAVVVGGIKSDDASSLSGIGRDCDDDDGPRSGHTLEEW</sequence>
<evidence type="ECO:0000313" key="2">
    <source>
        <dbReference type="EMBL" id="CAE2207005.1"/>
    </source>
</evidence>
<proteinExistence type="predicted"/>
<dbReference type="AlphaFoldDB" id="A0A7S4M7Z8"/>
<reference evidence="2" key="1">
    <citation type="submission" date="2021-01" db="EMBL/GenBank/DDBJ databases">
        <authorList>
            <person name="Corre E."/>
            <person name="Pelletier E."/>
            <person name="Niang G."/>
            <person name="Scheremetjew M."/>
            <person name="Finn R."/>
            <person name="Kale V."/>
            <person name="Holt S."/>
            <person name="Cochrane G."/>
            <person name="Meng A."/>
            <person name="Brown T."/>
            <person name="Cohen L."/>
        </authorList>
    </citation>
    <scope>NUCLEOTIDE SEQUENCE</scope>
    <source>
        <strain evidence="2">Isolate 1302-5</strain>
    </source>
</reference>
<feature type="region of interest" description="Disordered" evidence="1">
    <location>
        <begin position="221"/>
        <end position="250"/>
    </location>
</feature>
<organism evidence="2">
    <name type="scientific">Odontella aurita</name>
    <dbReference type="NCBI Taxonomy" id="265563"/>
    <lineage>
        <taxon>Eukaryota</taxon>
        <taxon>Sar</taxon>
        <taxon>Stramenopiles</taxon>
        <taxon>Ochrophyta</taxon>
        <taxon>Bacillariophyta</taxon>
        <taxon>Mediophyceae</taxon>
        <taxon>Biddulphiophycidae</taxon>
        <taxon>Eupodiscales</taxon>
        <taxon>Odontellaceae</taxon>
        <taxon>Odontella</taxon>
    </lineage>
</organism>
<dbReference type="EMBL" id="HBKQ01004470">
    <property type="protein sequence ID" value="CAE2207005.1"/>
    <property type="molecule type" value="Transcribed_RNA"/>
</dbReference>
<name>A0A7S4M7Z8_9STRA</name>
<feature type="compositionally biased region" description="Basic and acidic residues" evidence="1">
    <location>
        <begin position="240"/>
        <end position="250"/>
    </location>
</feature>
<evidence type="ECO:0000256" key="1">
    <source>
        <dbReference type="SAM" id="MobiDB-lite"/>
    </source>
</evidence>
<feature type="region of interest" description="Disordered" evidence="1">
    <location>
        <begin position="1"/>
        <end position="53"/>
    </location>
</feature>
<protein>
    <submittedName>
        <fullName evidence="2">Uncharacterized protein</fullName>
    </submittedName>
</protein>
<feature type="compositionally biased region" description="Gly residues" evidence="1">
    <location>
        <begin position="83"/>
        <end position="100"/>
    </location>
</feature>
<gene>
    <name evidence="2" type="ORF">OAUR00152_LOCUS3061</name>
</gene>
<accession>A0A7S4M7Z8</accession>